<dbReference type="EMBL" id="JAHIBW010000299">
    <property type="protein sequence ID" value="KAG7294709.1"/>
    <property type="molecule type" value="Genomic_DNA"/>
</dbReference>
<comment type="caution">
    <text evidence="1">The sequence shown here is derived from an EMBL/GenBank/DDBJ whole genome shotgun (WGS) entry which is preliminary data.</text>
</comment>
<gene>
    <name evidence="2" type="ORF">JYU34_006395</name>
    <name evidence="1" type="ORF">JYU34_022939</name>
</gene>
<sequence length="58" mass="5578">MSLLGQTGVWTVGCGERRWLPARPAAGVTVVATGVAVVATGVAVAATGVAAGPDGCLE</sequence>
<proteinExistence type="predicted"/>
<protein>
    <submittedName>
        <fullName evidence="1">Uncharacterized protein</fullName>
    </submittedName>
</protein>
<organism evidence="1 3">
    <name type="scientific">Plutella xylostella</name>
    <name type="common">Diamondback moth</name>
    <name type="synonym">Plutella maculipennis</name>
    <dbReference type="NCBI Taxonomy" id="51655"/>
    <lineage>
        <taxon>Eukaryota</taxon>
        <taxon>Metazoa</taxon>
        <taxon>Ecdysozoa</taxon>
        <taxon>Arthropoda</taxon>
        <taxon>Hexapoda</taxon>
        <taxon>Insecta</taxon>
        <taxon>Pterygota</taxon>
        <taxon>Neoptera</taxon>
        <taxon>Endopterygota</taxon>
        <taxon>Lepidoptera</taxon>
        <taxon>Glossata</taxon>
        <taxon>Ditrysia</taxon>
        <taxon>Yponomeutoidea</taxon>
        <taxon>Plutellidae</taxon>
        <taxon>Plutella</taxon>
    </lineage>
</organism>
<dbReference type="Proteomes" id="UP000823941">
    <property type="component" value="Chromosome 9"/>
</dbReference>
<name>A0ABQ7PQK5_PLUXY</name>
<dbReference type="EMBL" id="JAHIBW010000009">
    <property type="protein sequence ID" value="KAG7307800.1"/>
    <property type="molecule type" value="Genomic_DNA"/>
</dbReference>
<keyword evidence="3" id="KW-1185">Reference proteome</keyword>
<evidence type="ECO:0000313" key="1">
    <source>
        <dbReference type="EMBL" id="KAG7294709.1"/>
    </source>
</evidence>
<reference evidence="1 3" key="1">
    <citation type="submission" date="2021-06" db="EMBL/GenBank/DDBJ databases">
        <title>A haploid diamondback moth (Plutella xylostella L.) genome assembly resolves 31 chromosomes and identifies a diamide resistance mutation.</title>
        <authorList>
            <person name="Ward C.M."/>
            <person name="Perry K.D."/>
            <person name="Baker G."/>
            <person name="Powis K."/>
            <person name="Heckel D.G."/>
            <person name="Baxter S.W."/>
        </authorList>
    </citation>
    <scope>NUCLEOTIDE SEQUENCE [LARGE SCALE GENOMIC DNA]</scope>
    <source>
        <strain evidence="1 3">LV</strain>
        <tissue evidence="1">Single pupa</tissue>
    </source>
</reference>
<accession>A0ABQ7PQK5</accession>
<evidence type="ECO:0000313" key="2">
    <source>
        <dbReference type="EMBL" id="KAG7307800.1"/>
    </source>
</evidence>
<evidence type="ECO:0000313" key="3">
    <source>
        <dbReference type="Proteomes" id="UP000823941"/>
    </source>
</evidence>